<evidence type="ECO:0000256" key="2">
    <source>
        <dbReference type="ARBA" id="ARBA00022884"/>
    </source>
</evidence>
<evidence type="ECO:0000256" key="4">
    <source>
        <dbReference type="PROSITE-ProRule" id="PRU00182"/>
    </source>
</evidence>
<accession>A0A7X3FV43</accession>
<dbReference type="SUPFAM" id="SSF55174">
    <property type="entry name" value="Alpha-L RNA-binding motif"/>
    <property type="match status" value="1"/>
</dbReference>
<dbReference type="Proteomes" id="UP000443353">
    <property type="component" value="Unassembled WGS sequence"/>
</dbReference>
<evidence type="ECO:0000256" key="5">
    <source>
        <dbReference type="SAM" id="MobiDB-lite"/>
    </source>
</evidence>
<evidence type="ECO:0000256" key="1">
    <source>
        <dbReference type="ARBA" id="ARBA00008396"/>
    </source>
</evidence>
<feature type="domain" description="RNA-binding S4" evidence="6">
    <location>
        <begin position="7"/>
        <end position="68"/>
    </location>
</feature>
<evidence type="ECO:0000259" key="6">
    <source>
        <dbReference type="SMART" id="SM00363"/>
    </source>
</evidence>
<dbReference type="GO" id="GO:0003677">
    <property type="term" value="F:DNA binding"/>
    <property type="evidence" value="ECO:0007669"/>
    <property type="project" value="UniProtKB-KW"/>
</dbReference>
<dbReference type="PROSITE" id="PS50889">
    <property type="entry name" value="S4"/>
    <property type="match status" value="1"/>
</dbReference>
<keyword evidence="3" id="KW-0238">DNA-binding</keyword>
<protein>
    <submittedName>
        <fullName evidence="7">RNA-binding S4 domain-containing protein</fullName>
    </submittedName>
</protein>
<proteinExistence type="inferred from homology"/>
<dbReference type="EMBL" id="WSES01000001">
    <property type="protein sequence ID" value="MVW58526.1"/>
    <property type="molecule type" value="Genomic_DNA"/>
</dbReference>
<dbReference type="Pfam" id="PF01479">
    <property type="entry name" value="S4"/>
    <property type="match status" value="1"/>
</dbReference>
<dbReference type="InterPro" id="IPR025708">
    <property type="entry name" value="HSP15"/>
</dbReference>
<comment type="caution">
    <text evidence="7">The sequence shown here is derived from an EMBL/GenBank/DDBJ whole genome shotgun (WGS) entry which is preliminary data.</text>
</comment>
<keyword evidence="8" id="KW-1185">Reference proteome</keyword>
<feature type="region of interest" description="Disordered" evidence="5">
    <location>
        <begin position="103"/>
        <end position="127"/>
    </location>
</feature>
<organism evidence="7 8">
    <name type="scientific">Massilia cellulosiltytica</name>
    <dbReference type="NCBI Taxonomy" id="2683234"/>
    <lineage>
        <taxon>Bacteria</taxon>
        <taxon>Pseudomonadati</taxon>
        <taxon>Pseudomonadota</taxon>
        <taxon>Betaproteobacteria</taxon>
        <taxon>Burkholderiales</taxon>
        <taxon>Oxalobacteraceae</taxon>
        <taxon>Telluria group</taxon>
        <taxon>Massilia</taxon>
    </lineage>
</organism>
<reference evidence="7 8" key="1">
    <citation type="submission" date="2019-12" db="EMBL/GenBank/DDBJ databases">
        <authorList>
            <person name="Li C."/>
            <person name="Zhao J."/>
        </authorList>
    </citation>
    <scope>NUCLEOTIDE SEQUENCE [LARGE SCALE GENOMIC DNA]</scope>
    <source>
        <strain evidence="7 8">NEAU-DD11</strain>
    </source>
</reference>
<evidence type="ECO:0000313" key="8">
    <source>
        <dbReference type="Proteomes" id="UP000443353"/>
    </source>
</evidence>
<dbReference type="GO" id="GO:0043023">
    <property type="term" value="F:ribosomal large subunit binding"/>
    <property type="evidence" value="ECO:0007669"/>
    <property type="project" value="InterPro"/>
</dbReference>
<evidence type="ECO:0000256" key="3">
    <source>
        <dbReference type="ARBA" id="ARBA00023125"/>
    </source>
</evidence>
<comment type="similarity">
    <text evidence="1">Belongs to the HSP15 family.</text>
</comment>
<dbReference type="GO" id="GO:0034605">
    <property type="term" value="P:cellular response to heat"/>
    <property type="evidence" value="ECO:0007669"/>
    <property type="project" value="InterPro"/>
</dbReference>
<name>A0A7X3FV43_9BURK</name>
<keyword evidence="2 4" id="KW-0694">RNA-binding</keyword>
<gene>
    <name evidence="7" type="ORF">GPY61_01130</name>
</gene>
<dbReference type="Gene3D" id="3.10.290.10">
    <property type="entry name" value="RNA-binding S4 domain"/>
    <property type="match status" value="1"/>
</dbReference>
<dbReference type="CDD" id="cd00165">
    <property type="entry name" value="S4"/>
    <property type="match status" value="1"/>
</dbReference>
<evidence type="ECO:0000313" key="7">
    <source>
        <dbReference type="EMBL" id="MVW58526.1"/>
    </source>
</evidence>
<dbReference type="PIRSF" id="PIRSF016821">
    <property type="entry name" value="HSP15"/>
    <property type="match status" value="1"/>
</dbReference>
<dbReference type="InterPro" id="IPR002942">
    <property type="entry name" value="S4_RNA-bd"/>
</dbReference>
<dbReference type="InterPro" id="IPR036986">
    <property type="entry name" value="S4_RNA-bd_sf"/>
</dbReference>
<dbReference type="AlphaFoldDB" id="A0A7X3FV43"/>
<sequence>MTESDNVRIDKWLWAARFFKTRSLAADAVDRGRVRIGGEPVKPARSVKVDDKIFIDNGSNRWEVVVLGLSDKRGPAPVAQALYRETEESIVRRENDQEARRLFPEPGSTIKGRPTKRDRRAITRAGG</sequence>
<dbReference type="SMART" id="SM00363">
    <property type="entry name" value="S4"/>
    <property type="match status" value="1"/>
</dbReference>
<dbReference type="RefSeq" id="WP_056126693.1">
    <property type="nucleotide sequence ID" value="NZ_CP168562.1"/>
</dbReference>
<dbReference type="GO" id="GO:0003727">
    <property type="term" value="F:single-stranded RNA binding"/>
    <property type="evidence" value="ECO:0007669"/>
    <property type="project" value="InterPro"/>
</dbReference>